<evidence type="ECO:0000313" key="15">
    <source>
        <dbReference type="EMBL" id="MSU06625.1"/>
    </source>
</evidence>
<dbReference type="SUPFAM" id="SSF47384">
    <property type="entry name" value="Homodimeric domain of signal transducing histidine kinase"/>
    <property type="match status" value="1"/>
</dbReference>
<keyword evidence="12 13" id="KW-0472">Membrane</keyword>
<evidence type="ECO:0000256" key="2">
    <source>
        <dbReference type="ARBA" id="ARBA00004236"/>
    </source>
</evidence>
<dbReference type="InterPro" id="IPR050351">
    <property type="entry name" value="BphY/WalK/GraS-like"/>
</dbReference>
<dbReference type="Pfam" id="PF02518">
    <property type="entry name" value="HATPase_c"/>
    <property type="match status" value="1"/>
</dbReference>
<evidence type="ECO:0000256" key="12">
    <source>
        <dbReference type="ARBA" id="ARBA00023136"/>
    </source>
</evidence>
<keyword evidence="7" id="KW-0808">Transferase</keyword>
<dbReference type="InterPro" id="IPR035965">
    <property type="entry name" value="PAS-like_dom_sf"/>
</dbReference>
<dbReference type="CDD" id="cd00075">
    <property type="entry name" value="HATPase"/>
    <property type="match status" value="1"/>
</dbReference>
<evidence type="ECO:0000256" key="10">
    <source>
        <dbReference type="ARBA" id="ARBA00022840"/>
    </source>
</evidence>
<dbReference type="GO" id="GO:0016036">
    <property type="term" value="P:cellular response to phosphate starvation"/>
    <property type="evidence" value="ECO:0007669"/>
    <property type="project" value="TreeGrafter"/>
</dbReference>
<dbReference type="SUPFAM" id="SSF55874">
    <property type="entry name" value="ATPase domain of HSP90 chaperone/DNA topoisomerase II/histidine kinase"/>
    <property type="match status" value="1"/>
</dbReference>
<dbReference type="InterPro" id="IPR003661">
    <property type="entry name" value="HisK_dim/P_dom"/>
</dbReference>
<feature type="transmembrane region" description="Helical" evidence="13">
    <location>
        <begin position="6"/>
        <end position="32"/>
    </location>
</feature>
<keyword evidence="6" id="KW-0597">Phosphoprotein</keyword>
<name>A0A7X2PE12_9SPIO</name>
<dbReference type="SMART" id="SM00388">
    <property type="entry name" value="HisKA"/>
    <property type="match status" value="1"/>
</dbReference>
<comment type="caution">
    <text evidence="15">The sequence shown here is derived from an EMBL/GenBank/DDBJ whole genome shotgun (WGS) entry which is preliminary data.</text>
</comment>
<dbReference type="PRINTS" id="PR00344">
    <property type="entry name" value="BCTRLSENSOR"/>
</dbReference>
<organism evidence="15 16">
    <name type="scientific">Bullifex porci</name>
    <dbReference type="NCBI Taxonomy" id="2606638"/>
    <lineage>
        <taxon>Bacteria</taxon>
        <taxon>Pseudomonadati</taxon>
        <taxon>Spirochaetota</taxon>
        <taxon>Spirochaetia</taxon>
        <taxon>Spirochaetales</taxon>
        <taxon>Spirochaetaceae</taxon>
        <taxon>Bullifex</taxon>
    </lineage>
</organism>
<evidence type="ECO:0000256" key="5">
    <source>
        <dbReference type="ARBA" id="ARBA00022475"/>
    </source>
</evidence>
<dbReference type="CDD" id="cd00082">
    <property type="entry name" value="HisKA"/>
    <property type="match status" value="1"/>
</dbReference>
<evidence type="ECO:0000256" key="1">
    <source>
        <dbReference type="ARBA" id="ARBA00000085"/>
    </source>
</evidence>
<evidence type="ECO:0000256" key="8">
    <source>
        <dbReference type="ARBA" id="ARBA00022741"/>
    </source>
</evidence>
<proteinExistence type="predicted"/>
<dbReference type="Gene3D" id="3.30.565.10">
    <property type="entry name" value="Histidine kinase-like ATPase, C-terminal domain"/>
    <property type="match status" value="1"/>
</dbReference>
<evidence type="ECO:0000259" key="14">
    <source>
        <dbReference type="PROSITE" id="PS50109"/>
    </source>
</evidence>
<dbReference type="SMART" id="SM00387">
    <property type="entry name" value="HATPase_c"/>
    <property type="match status" value="1"/>
</dbReference>
<keyword evidence="11" id="KW-0902">Two-component regulatory system</keyword>
<gene>
    <name evidence="15" type="ORF">FYJ80_07530</name>
</gene>
<keyword evidence="13" id="KW-0812">Transmembrane</keyword>
<dbReference type="GO" id="GO:0000155">
    <property type="term" value="F:phosphorelay sensor kinase activity"/>
    <property type="evidence" value="ECO:0007669"/>
    <property type="project" value="InterPro"/>
</dbReference>
<dbReference type="GO" id="GO:0004721">
    <property type="term" value="F:phosphoprotein phosphatase activity"/>
    <property type="evidence" value="ECO:0007669"/>
    <property type="project" value="TreeGrafter"/>
</dbReference>
<dbReference type="EMBL" id="VUNN01000014">
    <property type="protein sequence ID" value="MSU06625.1"/>
    <property type="molecule type" value="Genomic_DNA"/>
</dbReference>
<evidence type="ECO:0000256" key="3">
    <source>
        <dbReference type="ARBA" id="ARBA00004314"/>
    </source>
</evidence>
<protein>
    <recommendedName>
        <fullName evidence="4">histidine kinase</fullName>
        <ecNumber evidence="4">2.7.13.3</ecNumber>
    </recommendedName>
</protein>
<dbReference type="GO" id="GO:0005886">
    <property type="term" value="C:plasma membrane"/>
    <property type="evidence" value="ECO:0007669"/>
    <property type="project" value="UniProtKB-SubCell"/>
</dbReference>
<comment type="subcellular location">
    <subcellularLocation>
        <location evidence="2">Cell membrane</location>
    </subcellularLocation>
    <subcellularLocation>
        <location evidence="3">Membrane raft</location>
        <topology evidence="3">Multi-pass membrane protein</topology>
    </subcellularLocation>
</comment>
<sequence>MNKTIFRAILVTAVFIMLFSLVAVLLAVNLSFEMSEEERLRAETKVLGNAVEDGGLDYLESLDVQDYRITWISNNGTVLFDNAVNVSSLEDHSDREEIKMASLYGYGSSRRYSSTLAASTIYAASRLADSSIIRVSATRSSILMQLLSLIPWMVLVFIVAVIIAIIVSKKLSSKIIQPLNCLNLDEPLKNDTYDELSPLLVKIDAQQKEIKSKIAELTKRKREFEGITDNMSEALVLLNSDDNIVSMNKAAMRLFSIDKSGYGKDILTLERDISFVEALKRSHEGIKVETLYSKNGFEYSLVISPICEHDRAIGFCLLFLDITEKAHAEELRREFSANVSHELKTPLQTILASSELLSAGVVKSEDVKDFITKIHSEASRLVSLIDDCISISELDEGSTMQFDKINAYSLIDDVVNALQSAADNKKISINTSCNDIKLNCVPHLFYEIVYNLVDNAIRYNKVGGTIEISLKRGPSAFELRVKDSGIGIPKDSLDRIFERFYRVDKSHSRASGGTGLGLSIVKHAVLYHGGKLFVESTLGKGSTIGADFPLSMAD</sequence>
<dbReference type="InterPro" id="IPR005467">
    <property type="entry name" value="His_kinase_dom"/>
</dbReference>
<dbReference type="SUPFAM" id="SSF55785">
    <property type="entry name" value="PYP-like sensor domain (PAS domain)"/>
    <property type="match status" value="1"/>
</dbReference>
<dbReference type="InterPro" id="IPR003594">
    <property type="entry name" value="HATPase_dom"/>
</dbReference>
<dbReference type="InterPro" id="IPR004358">
    <property type="entry name" value="Sig_transdc_His_kin-like_C"/>
</dbReference>
<dbReference type="FunFam" id="1.10.287.130:FF:000001">
    <property type="entry name" value="Two-component sensor histidine kinase"/>
    <property type="match status" value="1"/>
</dbReference>
<reference evidence="15 16" key="1">
    <citation type="submission" date="2019-08" db="EMBL/GenBank/DDBJ databases">
        <title>In-depth cultivation of the pig gut microbiome towards novel bacterial diversity and tailored functional studies.</title>
        <authorList>
            <person name="Wylensek D."/>
            <person name="Hitch T.C.A."/>
            <person name="Clavel T."/>
        </authorList>
    </citation>
    <scope>NUCLEOTIDE SEQUENCE [LARGE SCALE GENOMIC DNA]</scope>
    <source>
        <strain evidence="15 16">NM-380-WT-3C1</strain>
    </source>
</reference>
<keyword evidence="8" id="KW-0547">Nucleotide-binding</keyword>
<dbReference type="PANTHER" id="PTHR45453">
    <property type="entry name" value="PHOSPHATE REGULON SENSOR PROTEIN PHOR"/>
    <property type="match status" value="1"/>
</dbReference>
<dbReference type="AlphaFoldDB" id="A0A7X2PE12"/>
<dbReference type="PANTHER" id="PTHR45453:SF1">
    <property type="entry name" value="PHOSPHATE REGULON SENSOR PROTEIN PHOR"/>
    <property type="match status" value="1"/>
</dbReference>
<dbReference type="InterPro" id="IPR036097">
    <property type="entry name" value="HisK_dim/P_sf"/>
</dbReference>
<dbReference type="Gene3D" id="3.30.450.20">
    <property type="entry name" value="PAS domain"/>
    <property type="match status" value="1"/>
</dbReference>
<evidence type="ECO:0000256" key="9">
    <source>
        <dbReference type="ARBA" id="ARBA00022777"/>
    </source>
</evidence>
<keyword evidence="16" id="KW-1185">Reference proteome</keyword>
<dbReference type="PROSITE" id="PS50109">
    <property type="entry name" value="HIS_KIN"/>
    <property type="match status" value="1"/>
</dbReference>
<keyword evidence="13" id="KW-1133">Transmembrane helix</keyword>
<evidence type="ECO:0000256" key="13">
    <source>
        <dbReference type="SAM" id="Phobius"/>
    </source>
</evidence>
<evidence type="ECO:0000256" key="11">
    <source>
        <dbReference type="ARBA" id="ARBA00023012"/>
    </source>
</evidence>
<dbReference type="Pfam" id="PF00512">
    <property type="entry name" value="HisKA"/>
    <property type="match status" value="1"/>
</dbReference>
<dbReference type="Gene3D" id="1.10.287.130">
    <property type="match status" value="1"/>
</dbReference>
<evidence type="ECO:0000313" key="16">
    <source>
        <dbReference type="Proteomes" id="UP000460549"/>
    </source>
</evidence>
<comment type="catalytic activity">
    <reaction evidence="1">
        <text>ATP + protein L-histidine = ADP + protein N-phospho-L-histidine.</text>
        <dbReference type="EC" id="2.7.13.3"/>
    </reaction>
</comment>
<dbReference type="EC" id="2.7.13.3" evidence="4"/>
<dbReference type="InterPro" id="IPR036890">
    <property type="entry name" value="HATPase_C_sf"/>
</dbReference>
<evidence type="ECO:0000256" key="6">
    <source>
        <dbReference type="ARBA" id="ARBA00022553"/>
    </source>
</evidence>
<keyword evidence="5" id="KW-1003">Cell membrane</keyword>
<dbReference type="GO" id="GO:0045121">
    <property type="term" value="C:membrane raft"/>
    <property type="evidence" value="ECO:0007669"/>
    <property type="project" value="UniProtKB-SubCell"/>
</dbReference>
<keyword evidence="10" id="KW-0067">ATP-binding</keyword>
<feature type="transmembrane region" description="Helical" evidence="13">
    <location>
        <begin position="146"/>
        <end position="167"/>
    </location>
</feature>
<dbReference type="FunFam" id="3.30.565.10:FF:000023">
    <property type="entry name" value="PAS domain-containing sensor histidine kinase"/>
    <property type="match status" value="1"/>
</dbReference>
<dbReference type="RefSeq" id="WP_154425611.1">
    <property type="nucleotide sequence ID" value="NZ_VUNN01000014.1"/>
</dbReference>
<dbReference type="GO" id="GO:0005524">
    <property type="term" value="F:ATP binding"/>
    <property type="evidence" value="ECO:0007669"/>
    <property type="project" value="UniProtKB-KW"/>
</dbReference>
<feature type="domain" description="Histidine kinase" evidence="14">
    <location>
        <begin position="338"/>
        <end position="552"/>
    </location>
</feature>
<evidence type="ECO:0000256" key="4">
    <source>
        <dbReference type="ARBA" id="ARBA00012438"/>
    </source>
</evidence>
<accession>A0A7X2PE12</accession>
<keyword evidence="9 15" id="KW-0418">Kinase</keyword>
<dbReference type="Proteomes" id="UP000460549">
    <property type="component" value="Unassembled WGS sequence"/>
</dbReference>
<evidence type="ECO:0000256" key="7">
    <source>
        <dbReference type="ARBA" id="ARBA00022679"/>
    </source>
</evidence>